<feature type="non-terminal residue" evidence="2">
    <location>
        <position position="206"/>
    </location>
</feature>
<dbReference type="Proteomes" id="UP000760545">
    <property type="component" value="Unassembled WGS sequence"/>
</dbReference>
<comment type="caution">
    <text evidence="2">The sequence shown here is derived from an EMBL/GenBank/DDBJ whole genome shotgun (WGS) entry which is preliminary data.</text>
</comment>
<organism evidence="2 3">
    <name type="scientific">Tamlana crocina</name>
    <dbReference type="NCBI Taxonomy" id="393006"/>
    <lineage>
        <taxon>Bacteria</taxon>
        <taxon>Pseudomonadati</taxon>
        <taxon>Bacteroidota</taxon>
        <taxon>Flavobacteriia</taxon>
        <taxon>Flavobacteriales</taxon>
        <taxon>Flavobacteriaceae</taxon>
        <taxon>Tamlana</taxon>
    </lineage>
</organism>
<proteinExistence type="predicted"/>
<name>A0ABX1DF02_9FLAO</name>
<reference evidence="2 3" key="1">
    <citation type="submission" date="2020-03" db="EMBL/GenBank/DDBJ databases">
        <title>Tamlana sp. nov, isolated from XXX.</title>
        <authorList>
            <person name="Cao W.R."/>
        </authorList>
    </citation>
    <scope>NUCLEOTIDE SEQUENCE [LARGE SCALE GENOMIC DNA]</scope>
    <source>
        <strain evidence="2 3">HST1-43</strain>
    </source>
</reference>
<keyword evidence="1" id="KW-0732">Signal</keyword>
<accession>A0ABX1DF02</accession>
<evidence type="ECO:0000313" key="2">
    <source>
        <dbReference type="EMBL" id="NJX16907.1"/>
    </source>
</evidence>
<evidence type="ECO:0000256" key="1">
    <source>
        <dbReference type="SAM" id="SignalP"/>
    </source>
</evidence>
<feature type="chain" id="PRO_5045421658" description="DUF4382 domain-containing protein" evidence="1">
    <location>
        <begin position="23"/>
        <end position="206"/>
    </location>
</feature>
<evidence type="ECO:0000313" key="3">
    <source>
        <dbReference type="Proteomes" id="UP000760545"/>
    </source>
</evidence>
<keyword evidence="3" id="KW-1185">Reference proteome</keyword>
<dbReference type="RefSeq" id="WP_167919910.1">
    <property type="nucleotide sequence ID" value="NZ_JAAVJS010000064.1"/>
</dbReference>
<feature type="signal peptide" evidence="1">
    <location>
        <begin position="1"/>
        <end position="22"/>
    </location>
</feature>
<evidence type="ECO:0008006" key="4">
    <source>
        <dbReference type="Google" id="ProtNLM"/>
    </source>
</evidence>
<protein>
    <recommendedName>
        <fullName evidence="4">DUF4382 domain-containing protein</fullName>
    </recommendedName>
</protein>
<gene>
    <name evidence="2" type="ORF">HC176_15630</name>
</gene>
<sequence>MKNFKNYFAFLAVFAMVFTSCSKDESTADTTSTEKATLSFGAIVADLAANSTNKQSDVSDLPECSDAAPSYVEIVLMQGDEYIIGEEAPYRVDLAAGQVFTEEDASLELEPGQYTLEHFAVYDAAGNLTWIAPKGGVLQEFVDVSLPLSIDLGAGVKKYVDVSVLCYDDRDVNEYGYQFFEFDTTKAFEFCFFSNYCTPEGRHFPA</sequence>
<dbReference type="EMBL" id="JAAVJS010000064">
    <property type="protein sequence ID" value="NJX16907.1"/>
    <property type="molecule type" value="Genomic_DNA"/>
</dbReference>
<dbReference type="PROSITE" id="PS51257">
    <property type="entry name" value="PROKAR_LIPOPROTEIN"/>
    <property type="match status" value="1"/>
</dbReference>